<feature type="site" description="Cleavage; by autolysis" evidence="8">
    <location>
        <begin position="182"/>
        <end position="183"/>
    </location>
</feature>
<dbReference type="Gene3D" id="3.60.70.12">
    <property type="entry name" value="L-amino peptidase D-ALA esterase/amidase"/>
    <property type="match status" value="1"/>
</dbReference>
<dbReference type="HAMAP" id="MF_01106">
    <property type="entry name" value="ArgJ"/>
    <property type="match status" value="1"/>
</dbReference>
<feature type="site" description="Involved in the stabilization of negative charge on the oxyanion by the formation of the oxyanion hole" evidence="8">
    <location>
        <position position="109"/>
    </location>
</feature>
<comment type="catalytic activity">
    <reaction evidence="8">
        <text>L-glutamate + acetyl-CoA = N-acetyl-L-glutamate + CoA + H(+)</text>
        <dbReference type="Rhea" id="RHEA:24292"/>
        <dbReference type="ChEBI" id="CHEBI:15378"/>
        <dbReference type="ChEBI" id="CHEBI:29985"/>
        <dbReference type="ChEBI" id="CHEBI:44337"/>
        <dbReference type="ChEBI" id="CHEBI:57287"/>
        <dbReference type="ChEBI" id="CHEBI:57288"/>
        <dbReference type="EC" id="2.3.1.1"/>
    </reaction>
</comment>
<feature type="binding site" evidence="8">
    <location>
        <position position="146"/>
    </location>
    <ligand>
        <name>substrate</name>
    </ligand>
</feature>
<comment type="function">
    <text evidence="8">Catalyzes two activities which are involved in the cyclic version of arginine biosynthesis: the synthesis of N-acetylglutamate from glutamate and acetyl-CoA as the acetyl donor, and of ornithine by transacetylation between N(2)-acetylornithine and glutamate.</text>
</comment>
<evidence type="ECO:0000313" key="10">
    <source>
        <dbReference type="Proteomes" id="UP001165427"/>
    </source>
</evidence>
<keyword evidence="10" id="KW-1185">Reference proteome</keyword>
<keyword evidence="4 8" id="KW-0028">Amino-acid biosynthesis</keyword>
<feature type="chain" id="PRO_5041499220" description="Arginine biosynthesis bifunctional protein ArgJ beta chain" evidence="8">
    <location>
        <begin position="183"/>
        <end position="395"/>
    </location>
</feature>
<dbReference type="FunFam" id="3.60.70.12:FF:000001">
    <property type="entry name" value="Arginine biosynthesis bifunctional protein ArgJ, chloroplastic"/>
    <property type="match status" value="1"/>
</dbReference>
<dbReference type="RefSeq" id="WP_246914613.1">
    <property type="nucleotide sequence ID" value="NZ_JALJRB010000038.1"/>
</dbReference>
<dbReference type="Pfam" id="PF01960">
    <property type="entry name" value="ArgJ"/>
    <property type="match status" value="1"/>
</dbReference>
<feature type="site" description="Involved in the stabilization of negative charge on the oxyanion by the formation of the oxyanion hole" evidence="8">
    <location>
        <position position="110"/>
    </location>
</feature>
<keyword evidence="8" id="KW-0511">Multifunctional enzyme</keyword>
<dbReference type="GO" id="GO:0006526">
    <property type="term" value="P:L-arginine biosynthetic process"/>
    <property type="evidence" value="ECO:0007669"/>
    <property type="project" value="UniProtKB-UniRule"/>
</dbReference>
<evidence type="ECO:0000256" key="5">
    <source>
        <dbReference type="ARBA" id="ARBA00022679"/>
    </source>
</evidence>
<feature type="binding site" evidence="8">
    <location>
        <position position="183"/>
    </location>
    <ligand>
        <name>substrate</name>
    </ligand>
</feature>
<comment type="similarity">
    <text evidence="1 8">Belongs to the ArgJ family.</text>
</comment>
<keyword evidence="7 8" id="KW-0012">Acyltransferase</keyword>
<feature type="binding site" evidence="8">
    <location>
        <position position="395"/>
    </location>
    <ligand>
        <name>substrate</name>
    </ligand>
</feature>
<dbReference type="GO" id="GO:0006592">
    <property type="term" value="P:ornithine biosynthetic process"/>
    <property type="evidence" value="ECO:0007669"/>
    <property type="project" value="TreeGrafter"/>
</dbReference>
<dbReference type="InterPro" id="IPR002813">
    <property type="entry name" value="Arg_biosynth_ArgJ"/>
</dbReference>
<feature type="binding site" evidence="8">
    <location>
        <position position="267"/>
    </location>
    <ligand>
        <name>substrate</name>
    </ligand>
</feature>
<accession>A0AA41R5Y7</accession>
<gene>
    <name evidence="8 9" type="primary">argJ</name>
    <name evidence="9" type="ORF">MRX98_20530</name>
</gene>
<feature type="active site" description="Nucleophile" evidence="8">
    <location>
        <position position="183"/>
    </location>
</feature>
<protein>
    <recommendedName>
        <fullName evidence="8">Arginine biosynthesis bifunctional protein ArgJ</fullName>
    </recommendedName>
    <domain>
        <recommendedName>
            <fullName evidence="8">Glutamate N-acetyltransferase</fullName>
            <ecNumber evidence="8">2.3.1.35</ecNumber>
        </recommendedName>
        <alternativeName>
            <fullName evidence="8">Ornithine acetyltransferase</fullName>
            <shortName evidence="8">OATase</shortName>
        </alternativeName>
        <alternativeName>
            <fullName evidence="8">Ornithine transacetylase</fullName>
        </alternativeName>
    </domain>
    <domain>
        <recommendedName>
            <fullName evidence="8">Amino-acid acetyltransferase</fullName>
            <ecNumber evidence="8">2.3.1.1</ecNumber>
        </recommendedName>
        <alternativeName>
            <fullName evidence="8">N-acetylglutamate synthase</fullName>
            <shortName evidence="8">AGSase</shortName>
        </alternativeName>
    </domain>
    <component>
        <recommendedName>
            <fullName evidence="8">Arginine biosynthesis bifunctional protein ArgJ alpha chain</fullName>
        </recommendedName>
    </component>
    <component>
        <recommendedName>
            <fullName evidence="8">Arginine biosynthesis bifunctional protein ArgJ beta chain</fullName>
        </recommendedName>
    </component>
</protein>
<evidence type="ECO:0000256" key="2">
    <source>
        <dbReference type="ARBA" id="ARBA00011475"/>
    </source>
</evidence>
<dbReference type="EC" id="2.3.1.1" evidence="8"/>
<comment type="subunit">
    <text evidence="2 8">Heterotetramer of two alpha and two beta chains.</text>
</comment>
<dbReference type="Gene3D" id="3.10.20.340">
    <property type="entry name" value="ArgJ beta chain, C-terminal domain"/>
    <property type="match status" value="1"/>
</dbReference>
<keyword evidence="3 8" id="KW-0055">Arginine biosynthesis</keyword>
<name>A0AA41R5Y7_9BACT</name>
<feature type="chain" id="PRO_5041499219" description="Arginine biosynthesis bifunctional protein ArgJ alpha chain" evidence="8">
    <location>
        <begin position="1"/>
        <end position="182"/>
    </location>
</feature>
<dbReference type="AlphaFoldDB" id="A0AA41R5Y7"/>
<comment type="pathway">
    <text evidence="8">Amino-acid biosynthesis; L-arginine biosynthesis; L-ornithine and N-acetyl-L-glutamate from L-glutamate and N(2)-acetyl-L-ornithine (cyclic): step 1/1.</text>
</comment>
<reference evidence="9" key="1">
    <citation type="submission" date="2022-04" db="EMBL/GenBank/DDBJ databases">
        <title>Desulfatitalea alkaliphila sp. nov., a novel anaerobic sulfate-reducing bacterium isolated from terrestrial mud volcano, Taman Peninsula, Russia.</title>
        <authorList>
            <person name="Khomyakova M.A."/>
            <person name="Merkel A.Y."/>
            <person name="Slobodkin A.I."/>
        </authorList>
    </citation>
    <scope>NUCLEOTIDE SEQUENCE</scope>
    <source>
        <strain evidence="9">M08but</strain>
    </source>
</reference>
<dbReference type="Proteomes" id="UP001165427">
    <property type="component" value="Unassembled WGS sequence"/>
</dbReference>
<proteinExistence type="inferred from homology"/>
<dbReference type="GO" id="GO:0005737">
    <property type="term" value="C:cytoplasm"/>
    <property type="evidence" value="ECO:0007669"/>
    <property type="project" value="UniProtKB-SubCell"/>
</dbReference>
<dbReference type="EC" id="2.3.1.35" evidence="8"/>
<dbReference type="InterPro" id="IPR016117">
    <property type="entry name" value="ArgJ-like_dom_sf"/>
</dbReference>
<dbReference type="PANTHER" id="PTHR23100">
    <property type="entry name" value="ARGININE BIOSYNTHESIS BIFUNCTIONAL PROTEIN ARGJ"/>
    <property type="match status" value="1"/>
</dbReference>
<organism evidence="9 10">
    <name type="scientific">Desulfatitalea alkaliphila</name>
    <dbReference type="NCBI Taxonomy" id="2929485"/>
    <lineage>
        <taxon>Bacteria</taxon>
        <taxon>Pseudomonadati</taxon>
        <taxon>Thermodesulfobacteriota</taxon>
        <taxon>Desulfobacteria</taxon>
        <taxon>Desulfobacterales</taxon>
        <taxon>Desulfosarcinaceae</taxon>
        <taxon>Desulfatitalea</taxon>
    </lineage>
</organism>
<keyword evidence="6 8" id="KW-0068">Autocatalytic cleavage</keyword>
<comment type="catalytic activity">
    <reaction evidence="8">
        <text>N(2)-acetyl-L-ornithine + L-glutamate = N-acetyl-L-glutamate + L-ornithine</text>
        <dbReference type="Rhea" id="RHEA:15349"/>
        <dbReference type="ChEBI" id="CHEBI:29985"/>
        <dbReference type="ChEBI" id="CHEBI:44337"/>
        <dbReference type="ChEBI" id="CHEBI:46911"/>
        <dbReference type="ChEBI" id="CHEBI:57805"/>
        <dbReference type="EC" id="2.3.1.35"/>
    </reaction>
</comment>
<evidence type="ECO:0000256" key="3">
    <source>
        <dbReference type="ARBA" id="ARBA00022571"/>
    </source>
</evidence>
<evidence type="ECO:0000256" key="7">
    <source>
        <dbReference type="ARBA" id="ARBA00023315"/>
    </source>
</evidence>
<feature type="binding site" evidence="8">
    <location>
        <position position="390"/>
    </location>
    <ligand>
        <name>substrate</name>
    </ligand>
</feature>
<evidence type="ECO:0000256" key="4">
    <source>
        <dbReference type="ARBA" id="ARBA00022605"/>
    </source>
</evidence>
<evidence type="ECO:0000256" key="1">
    <source>
        <dbReference type="ARBA" id="ARBA00006774"/>
    </source>
</evidence>
<sequence length="395" mass="41156">MDTALQCPGFHAAGMAAGIKKKHALDLGLIYSLVPATVAGMFTRNRVTAAPVTLTKARVAAGAGQAIVVNAGNANCCTGGQGDADAAAMAAAAADGLRLDDEAVMVASTGVIGAPLPIEKVRDAMPALVRELGPDGFNNFAQAIMTTDKVPKLMVRQGMLDGRPFTVLATAKGAGMIRPDMATMLCFVCTDAAVPADGLQTMLRPAVERSLNRITIDGDTSTNDTVLIMANGVSGVEVRTVEQQAVFQAVLNELLMDMARLLVKDGEGVNKVVAIRVQGAPSAEDAMRIADTVAHSPLVKTAFFGEDANWGRIVAAAGRAGVDFDPRRVAIFFDGVQMVKDGAGCGQAAEDQVTAVMQQPEFTVTIDLQQGAGQAAMLTCDLSIDYIKINADYRS</sequence>
<dbReference type="CDD" id="cd02152">
    <property type="entry name" value="OAT"/>
    <property type="match status" value="1"/>
</dbReference>
<evidence type="ECO:0000256" key="6">
    <source>
        <dbReference type="ARBA" id="ARBA00022813"/>
    </source>
</evidence>
<dbReference type="PANTHER" id="PTHR23100:SF0">
    <property type="entry name" value="ARGININE BIOSYNTHESIS BIFUNCTIONAL PROTEIN ARGJ, MITOCHONDRIAL"/>
    <property type="match status" value="1"/>
</dbReference>
<comment type="subcellular location">
    <subcellularLocation>
        <location evidence="8">Cytoplasm</location>
    </subcellularLocation>
</comment>
<comment type="caution">
    <text evidence="9">The sequence shown here is derived from an EMBL/GenBank/DDBJ whole genome shotgun (WGS) entry which is preliminary data.</text>
</comment>
<keyword evidence="8" id="KW-0963">Cytoplasm</keyword>
<evidence type="ECO:0000256" key="8">
    <source>
        <dbReference type="HAMAP-Rule" id="MF_01106"/>
    </source>
</evidence>
<dbReference type="NCBIfam" id="TIGR00120">
    <property type="entry name" value="ArgJ"/>
    <property type="match status" value="1"/>
</dbReference>
<dbReference type="SUPFAM" id="SSF56266">
    <property type="entry name" value="DmpA/ArgJ-like"/>
    <property type="match status" value="1"/>
</dbReference>
<dbReference type="GO" id="GO:0004042">
    <property type="term" value="F:L-glutamate N-acetyltransferase activity"/>
    <property type="evidence" value="ECO:0007669"/>
    <property type="project" value="UniProtKB-UniRule"/>
</dbReference>
<feature type="binding site" evidence="8">
    <location>
        <position position="172"/>
    </location>
    <ligand>
        <name>substrate</name>
    </ligand>
</feature>
<dbReference type="InterPro" id="IPR042195">
    <property type="entry name" value="ArgJ_beta_C"/>
</dbReference>
<evidence type="ECO:0000313" key="9">
    <source>
        <dbReference type="EMBL" id="MCJ8502974.1"/>
    </source>
</evidence>
<dbReference type="EMBL" id="JALJRB010000038">
    <property type="protein sequence ID" value="MCJ8502974.1"/>
    <property type="molecule type" value="Genomic_DNA"/>
</dbReference>
<dbReference type="GO" id="GO:0004358">
    <property type="term" value="F:L-glutamate N-acetyltransferase activity, acting on acetyl-L-ornithine as donor"/>
    <property type="evidence" value="ECO:0007669"/>
    <property type="project" value="UniProtKB-UniRule"/>
</dbReference>
<comment type="pathway">
    <text evidence="8">Amino-acid biosynthesis; L-arginine biosynthesis; N(2)-acetyl-L-ornithine from L-glutamate: step 1/4.</text>
</comment>
<dbReference type="NCBIfam" id="NF003802">
    <property type="entry name" value="PRK05388.1"/>
    <property type="match status" value="1"/>
</dbReference>
<keyword evidence="5 8" id="KW-0808">Transferase</keyword>